<name>A0AAN6M2E0_9PLEO</name>
<proteinExistence type="predicted"/>
<evidence type="ECO:0000259" key="2">
    <source>
        <dbReference type="Pfam" id="PF20684"/>
    </source>
</evidence>
<evidence type="ECO:0000313" key="4">
    <source>
        <dbReference type="Proteomes" id="UP001280581"/>
    </source>
</evidence>
<evidence type="ECO:0000313" key="3">
    <source>
        <dbReference type="EMBL" id="KAK3214578.1"/>
    </source>
</evidence>
<comment type="caution">
    <text evidence="3">The sequence shown here is derived from an EMBL/GenBank/DDBJ whole genome shotgun (WGS) entry which is preliminary data.</text>
</comment>
<keyword evidence="1" id="KW-0812">Transmembrane</keyword>
<keyword evidence="1" id="KW-0472">Membrane</keyword>
<evidence type="ECO:0000256" key="1">
    <source>
        <dbReference type="SAM" id="Phobius"/>
    </source>
</evidence>
<reference evidence="3 4" key="1">
    <citation type="submission" date="2021-02" db="EMBL/GenBank/DDBJ databases">
        <title>Genome assembly of Pseudopithomyces chartarum.</title>
        <authorList>
            <person name="Jauregui R."/>
            <person name="Singh J."/>
            <person name="Voisey C."/>
        </authorList>
    </citation>
    <scope>NUCLEOTIDE SEQUENCE [LARGE SCALE GENOMIC DNA]</scope>
    <source>
        <strain evidence="3 4">AGR01</strain>
    </source>
</reference>
<feature type="transmembrane region" description="Helical" evidence="1">
    <location>
        <begin position="23"/>
        <end position="45"/>
    </location>
</feature>
<dbReference type="AlphaFoldDB" id="A0AAN6M2E0"/>
<keyword evidence="4" id="KW-1185">Reference proteome</keyword>
<dbReference type="Pfam" id="PF20684">
    <property type="entry name" value="Fung_rhodopsin"/>
    <property type="match status" value="1"/>
</dbReference>
<accession>A0AAN6M2E0</accession>
<keyword evidence="1" id="KW-1133">Transmembrane helix</keyword>
<dbReference type="InterPro" id="IPR049326">
    <property type="entry name" value="Rhodopsin_dom_fungi"/>
</dbReference>
<dbReference type="PANTHER" id="PTHR39614">
    <property type="entry name" value="INTEGRAL MEMBRANE PROTEIN"/>
    <property type="match status" value="1"/>
</dbReference>
<dbReference type="Proteomes" id="UP001280581">
    <property type="component" value="Unassembled WGS sequence"/>
</dbReference>
<feature type="transmembrane region" description="Helical" evidence="1">
    <location>
        <begin position="134"/>
        <end position="155"/>
    </location>
</feature>
<feature type="transmembrane region" description="Helical" evidence="1">
    <location>
        <begin position="175"/>
        <end position="200"/>
    </location>
</feature>
<dbReference type="PANTHER" id="PTHR39614:SF2">
    <property type="entry name" value="INTEGRAL MEMBRANE PROTEIN"/>
    <property type="match status" value="1"/>
</dbReference>
<organism evidence="3 4">
    <name type="scientific">Pseudopithomyces chartarum</name>
    <dbReference type="NCBI Taxonomy" id="1892770"/>
    <lineage>
        <taxon>Eukaryota</taxon>
        <taxon>Fungi</taxon>
        <taxon>Dikarya</taxon>
        <taxon>Ascomycota</taxon>
        <taxon>Pezizomycotina</taxon>
        <taxon>Dothideomycetes</taxon>
        <taxon>Pleosporomycetidae</taxon>
        <taxon>Pleosporales</taxon>
        <taxon>Massarineae</taxon>
        <taxon>Didymosphaeriaceae</taxon>
        <taxon>Pseudopithomyces</taxon>
    </lineage>
</organism>
<sequence>MNIPRTSLYQREPITITEDKSNIITIVTWATLGSSVLVFLARQCVKFAMGRKVGIDDLFILAATVFLIGLSVTLLALASSGLGVSGVLTLRRANTIQKALYASNFFYVLTLGFAKLSLLSFFYSVYHQRGQRRAVLAIGIFILAWTIASLATVAFQCGLPKPWEVLTLHCFNVGAFWIVYCIIDMTSDVAIVMLSINLVAYLKVKVSTKISVIACFAPRVLVIGASLVRLLYLYPITPHKSPAFTLWIPII</sequence>
<feature type="transmembrane region" description="Helical" evidence="1">
    <location>
        <begin position="212"/>
        <end position="234"/>
    </location>
</feature>
<gene>
    <name evidence="3" type="ORF">GRF29_19g630298</name>
</gene>
<protein>
    <recommendedName>
        <fullName evidence="2">Rhodopsin domain-containing protein</fullName>
    </recommendedName>
</protein>
<feature type="domain" description="Rhodopsin" evidence="2">
    <location>
        <begin position="42"/>
        <end position="239"/>
    </location>
</feature>
<feature type="transmembrane region" description="Helical" evidence="1">
    <location>
        <begin position="99"/>
        <end position="122"/>
    </location>
</feature>
<feature type="transmembrane region" description="Helical" evidence="1">
    <location>
        <begin position="57"/>
        <end position="79"/>
    </location>
</feature>
<dbReference type="EMBL" id="WVTA01000003">
    <property type="protein sequence ID" value="KAK3214578.1"/>
    <property type="molecule type" value="Genomic_DNA"/>
</dbReference>